<evidence type="ECO:0000313" key="7">
    <source>
        <dbReference type="Proteomes" id="UP000237350"/>
    </source>
</evidence>
<dbReference type="Gene3D" id="3.30.465.10">
    <property type="match status" value="1"/>
</dbReference>
<comment type="caution">
    <text evidence="6">The sequence shown here is derived from an EMBL/GenBank/DDBJ whole genome shotgun (WGS) entry which is preliminary data.</text>
</comment>
<keyword evidence="7" id="KW-1185">Reference proteome</keyword>
<reference evidence="7" key="1">
    <citation type="submission" date="2015-12" db="EMBL/GenBank/DDBJ databases">
        <authorList>
            <person name="Lodha T.D."/>
            <person name="Chintalapati S."/>
            <person name="Chintalapati V.R."/>
            <person name="Sravanthi T."/>
        </authorList>
    </citation>
    <scope>NUCLEOTIDE SEQUENCE [LARGE SCALE GENOMIC DNA]</scope>
    <source>
        <strain evidence="7">JC133</strain>
    </source>
</reference>
<organism evidence="6 7">
    <name type="scientific">Alkalispirochaeta sphaeroplastigenens</name>
    <dbReference type="NCBI Taxonomy" id="1187066"/>
    <lineage>
        <taxon>Bacteria</taxon>
        <taxon>Pseudomonadati</taxon>
        <taxon>Spirochaetota</taxon>
        <taxon>Spirochaetia</taxon>
        <taxon>Spirochaetales</taxon>
        <taxon>Spirochaetaceae</taxon>
        <taxon>Alkalispirochaeta</taxon>
    </lineage>
</organism>
<protein>
    <recommendedName>
        <fullName evidence="5">FAD-binding PCMH-type domain-containing protein</fullName>
    </recommendedName>
</protein>
<dbReference type="GO" id="GO:0016491">
    <property type="term" value="F:oxidoreductase activity"/>
    <property type="evidence" value="ECO:0007669"/>
    <property type="project" value="UniProtKB-KW"/>
</dbReference>
<dbReference type="InterPro" id="IPR036683">
    <property type="entry name" value="CO_DH_flav_C_dom_sf"/>
</dbReference>
<proteinExistence type="predicted"/>
<dbReference type="PANTHER" id="PTHR42659">
    <property type="entry name" value="XANTHINE DEHYDROGENASE SUBUNIT C-RELATED"/>
    <property type="match status" value="1"/>
</dbReference>
<evidence type="ECO:0000256" key="4">
    <source>
        <dbReference type="SAM" id="MobiDB-lite"/>
    </source>
</evidence>
<sequence length="351" mass="37369">MIPSRDITFLKPDSAREAVLAWQDSRQEGAGPLYFGGGTEIVTLARENKLRADRFIACRTLPEVGLHSPGYPSGVPGEEGREEGGLLVWGSGLRLNEVADRGMSLLLGLCCNGVADRTVRNSITLGGNICGMLPYREAVLPFLLLQGQVESLSGPDTREMYPLPERFSKRLGLAEGELVLSFCLEQALVAAVESRGVIRQEEEPCRISALARGGRGGWFYERRTAGGPVDYPLSTLVLVQIDGEYRLALTGVFGYPLRALRAEALLNGPRPEGGPAPETTPAQAVSPESDGWEALAGAALDAEGLKYKTDLRGSGPYRRAVAVQSLARGLAELDALTGSPGPVGPGIGRDS</sequence>
<dbReference type="InterPro" id="IPR016166">
    <property type="entry name" value="FAD-bd_PCMH"/>
</dbReference>
<dbReference type="Pfam" id="PF00941">
    <property type="entry name" value="FAD_binding_5"/>
    <property type="match status" value="1"/>
</dbReference>
<dbReference type="SMART" id="SM01092">
    <property type="entry name" value="CO_deh_flav_C"/>
    <property type="match status" value="1"/>
</dbReference>
<dbReference type="InterPro" id="IPR002346">
    <property type="entry name" value="Mopterin_DH_FAD-bd"/>
</dbReference>
<dbReference type="Gene3D" id="3.30.390.50">
    <property type="entry name" value="CO dehydrogenase flavoprotein, C-terminal domain"/>
    <property type="match status" value="1"/>
</dbReference>
<dbReference type="InterPro" id="IPR016169">
    <property type="entry name" value="FAD-bd_PCMH_sub2"/>
</dbReference>
<dbReference type="PROSITE" id="PS51387">
    <property type="entry name" value="FAD_PCMH"/>
    <property type="match status" value="1"/>
</dbReference>
<evidence type="ECO:0000256" key="1">
    <source>
        <dbReference type="ARBA" id="ARBA00022630"/>
    </source>
</evidence>
<gene>
    <name evidence="6" type="ORF">AU468_06800</name>
</gene>
<evidence type="ECO:0000259" key="5">
    <source>
        <dbReference type="PROSITE" id="PS51387"/>
    </source>
</evidence>
<dbReference type="SUPFAM" id="SSF55447">
    <property type="entry name" value="CO dehydrogenase flavoprotein C-terminal domain-like"/>
    <property type="match status" value="1"/>
</dbReference>
<dbReference type="OrthoDB" id="9774454at2"/>
<dbReference type="GO" id="GO:0071949">
    <property type="term" value="F:FAD binding"/>
    <property type="evidence" value="ECO:0007669"/>
    <property type="project" value="InterPro"/>
</dbReference>
<dbReference type="InterPro" id="IPR036318">
    <property type="entry name" value="FAD-bd_PCMH-like_sf"/>
</dbReference>
<dbReference type="InterPro" id="IPR051312">
    <property type="entry name" value="Diverse_Substr_Oxidored"/>
</dbReference>
<keyword evidence="1" id="KW-0285">Flavoprotein</keyword>
<dbReference type="RefSeq" id="WP_103680056.1">
    <property type="nucleotide sequence ID" value="NZ_LPWH01000062.1"/>
</dbReference>
<keyword evidence="3" id="KW-0560">Oxidoreductase</keyword>
<dbReference type="PANTHER" id="PTHR42659:SF2">
    <property type="entry name" value="XANTHINE DEHYDROGENASE SUBUNIT C-RELATED"/>
    <property type="match status" value="1"/>
</dbReference>
<feature type="region of interest" description="Disordered" evidence="4">
    <location>
        <begin position="268"/>
        <end position="289"/>
    </location>
</feature>
<keyword evidence="2" id="KW-0274">FAD</keyword>
<feature type="domain" description="FAD-binding PCMH-type" evidence="5">
    <location>
        <begin position="1"/>
        <end position="189"/>
    </location>
</feature>
<dbReference type="Proteomes" id="UP000237350">
    <property type="component" value="Unassembled WGS sequence"/>
</dbReference>
<dbReference type="SUPFAM" id="SSF56176">
    <property type="entry name" value="FAD-binding/transporter-associated domain-like"/>
    <property type="match status" value="1"/>
</dbReference>
<dbReference type="EMBL" id="LPWH01000062">
    <property type="protein sequence ID" value="POR02290.1"/>
    <property type="molecule type" value="Genomic_DNA"/>
</dbReference>
<evidence type="ECO:0000256" key="2">
    <source>
        <dbReference type="ARBA" id="ARBA00022827"/>
    </source>
</evidence>
<dbReference type="InterPro" id="IPR005107">
    <property type="entry name" value="CO_DH_flav_C"/>
</dbReference>
<name>A0A2S4JS39_9SPIO</name>
<evidence type="ECO:0000256" key="3">
    <source>
        <dbReference type="ARBA" id="ARBA00023002"/>
    </source>
</evidence>
<dbReference type="AlphaFoldDB" id="A0A2S4JS39"/>
<evidence type="ECO:0000313" key="6">
    <source>
        <dbReference type="EMBL" id="POR02290.1"/>
    </source>
</evidence>
<accession>A0A2S4JS39</accession>